<dbReference type="RefSeq" id="WP_244753277.1">
    <property type="nucleotide sequence ID" value="NZ_CP095074.1"/>
</dbReference>
<keyword evidence="11" id="KW-1185">Reference proteome</keyword>
<feature type="binding site" evidence="8">
    <location>
        <position position="63"/>
    </location>
    <ligand>
        <name>Zn(2+)</name>
        <dbReference type="ChEBI" id="CHEBI:29105"/>
        <label>1</label>
        <note>catalytic</note>
    </ligand>
</feature>
<feature type="binding site" evidence="8">
    <location>
        <position position="140"/>
    </location>
    <ligand>
        <name>Zn(2+)</name>
        <dbReference type="ChEBI" id="CHEBI:29105"/>
        <label>1</label>
        <note>catalytic</note>
    </ligand>
</feature>
<dbReference type="HAMAP" id="MF_01818">
    <property type="entry name" value="RNase_Z_BN"/>
    <property type="match status" value="1"/>
</dbReference>
<evidence type="ECO:0000256" key="8">
    <source>
        <dbReference type="HAMAP-Rule" id="MF_01818"/>
    </source>
</evidence>
<evidence type="ECO:0000256" key="6">
    <source>
        <dbReference type="ARBA" id="ARBA00022801"/>
    </source>
</evidence>
<evidence type="ECO:0000259" key="9">
    <source>
        <dbReference type="SMART" id="SM00849"/>
    </source>
</evidence>
<dbReference type="NCBIfam" id="TIGR02651">
    <property type="entry name" value="RNase_Z"/>
    <property type="match status" value="1"/>
</dbReference>
<evidence type="ECO:0000313" key="11">
    <source>
        <dbReference type="Proteomes" id="UP000831880"/>
    </source>
</evidence>
<dbReference type="PANTHER" id="PTHR46018:SF2">
    <property type="entry name" value="ZINC PHOSPHODIESTERASE ELAC PROTEIN 1"/>
    <property type="match status" value="1"/>
</dbReference>
<dbReference type="CDD" id="cd07717">
    <property type="entry name" value="RNaseZ_ZiPD-like_MBL-fold"/>
    <property type="match status" value="1"/>
</dbReference>
<evidence type="ECO:0000256" key="3">
    <source>
        <dbReference type="ARBA" id="ARBA00022722"/>
    </source>
</evidence>
<accession>A0ABY4H0H4</accession>
<evidence type="ECO:0000256" key="5">
    <source>
        <dbReference type="ARBA" id="ARBA00022759"/>
    </source>
</evidence>
<organism evidence="10 11">
    <name type="scientific">Halobacillus shinanisalinarum</name>
    <dbReference type="NCBI Taxonomy" id="2932258"/>
    <lineage>
        <taxon>Bacteria</taxon>
        <taxon>Bacillati</taxon>
        <taxon>Bacillota</taxon>
        <taxon>Bacilli</taxon>
        <taxon>Bacillales</taxon>
        <taxon>Bacillaceae</taxon>
        <taxon>Halobacillus</taxon>
    </lineage>
</organism>
<dbReference type="EMBL" id="CP095074">
    <property type="protein sequence ID" value="UOQ93663.1"/>
    <property type="molecule type" value="Genomic_DNA"/>
</dbReference>
<dbReference type="InterPro" id="IPR036866">
    <property type="entry name" value="RibonucZ/Hydroxyglut_hydro"/>
</dbReference>
<keyword evidence="6 8" id="KW-0378">Hydrolase</keyword>
<comment type="subunit">
    <text evidence="1 8">Homodimer.</text>
</comment>
<dbReference type="SUPFAM" id="SSF56281">
    <property type="entry name" value="Metallo-hydrolase/oxidoreductase"/>
    <property type="match status" value="1"/>
</dbReference>
<evidence type="ECO:0000256" key="1">
    <source>
        <dbReference type="ARBA" id="ARBA00011738"/>
    </source>
</evidence>
<dbReference type="Proteomes" id="UP000831880">
    <property type="component" value="Chromosome"/>
</dbReference>
<evidence type="ECO:0000256" key="2">
    <source>
        <dbReference type="ARBA" id="ARBA00022694"/>
    </source>
</evidence>
<comment type="cofactor">
    <cofactor evidence="8">
        <name>Zn(2+)</name>
        <dbReference type="ChEBI" id="CHEBI:29105"/>
    </cofactor>
    <text evidence="8">Binds 2 Zn(2+) ions.</text>
</comment>
<evidence type="ECO:0000256" key="7">
    <source>
        <dbReference type="ARBA" id="ARBA00022833"/>
    </source>
</evidence>
<feature type="active site" description="Proton acceptor" evidence="8">
    <location>
        <position position="67"/>
    </location>
</feature>
<dbReference type="GO" id="GO:0042781">
    <property type="term" value="F:3'-tRNA processing endoribonuclease activity"/>
    <property type="evidence" value="ECO:0007669"/>
    <property type="project" value="UniProtKB-EC"/>
</dbReference>
<protein>
    <recommendedName>
        <fullName evidence="8">Ribonuclease Z</fullName>
        <shortName evidence="8">RNase Z</shortName>
        <ecNumber evidence="8">3.1.26.11</ecNumber>
    </recommendedName>
    <alternativeName>
        <fullName evidence="8">tRNA 3 endonuclease</fullName>
    </alternativeName>
    <alternativeName>
        <fullName evidence="8">tRNase Z</fullName>
    </alternativeName>
</protein>
<dbReference type="InterPro" id="IPR001279">
    <property type="entry name" value="Metallo-B-lactamas"/>
</dbReference>
<dbReference type="InterPro" id="IPR013471">
    <property type="entry name" value="RNase_Z/BN"/>
</dbReference>
<comment type="function">
    <text evidence="8">Zinc phosphodiesterase, which displays some tRNA 3'-processing endonuclease activity. Probably involved in tRNA maturation, by removing a 3'-trailer from precursor tRNA.</text>
</comment>
<feature type="binding site" evidence="8">
    <location>
        <position position="211"/>
    </location>
    <ligand>
        <name>Zn(2+)</name>
        <dbReference type="ChEBI" id="CHEBI:29105"/>
        <label>1</label>
        <note>catalytic</note>
    </ligand>
</feature>
<keyword evidence="2 8" id="KW-0819">tRNA processing</keyword>
<feature type="binding site" evidence="8">
    <location>
        <position position="68"/>
    </location>
    <ligand>
        <name>Zn(2+)</name>
        <dbReference type="ChEBI" id="CHEBI:29105"/>
        <label>2</label>
        <note>catalytic</note>
    </ligand>
</feature>
<reference evidence="10 11" key="1">
    <citation type="submission" date="2022-04" db="EMBL/GenBank/DDBJ databases">
        <title>Halobacillus sp. isolated from saltern.</title>
        <authorList>
            <person name="Won M."/>
            <person name="Lee C.-M."/>
            <person name="Woen H.-Y."/>
            <person name="Kwon S.-W."/>
        </authorList>
    </citation>
    <scope>NUCLEOTIDE SEQUENCE [LARGE SCALE GENOMIC DNA]</scope>
    <source>
        <strain evidence="10 11">SSTM10-2</strain>
    </source>
</reference>
<keyword evidence="4 8" id="KW-0479">Metal-binding</keyword>
<comment type="similarity">
    <text evidence="8">Belongs to the RNase Z family.</text>
</comment>
<keyword evidence="5 8" id="KW-0255">Endonuclease</keyword>
<feature type="binding site" evidence="8">
    <location>
        <position position="211"/>
    </location>
    <ligand>
        <name>Zn(2+)</name>
        <dbReference type="ChEBI" id="CHEBI:29105"/>
        <label>2</label>
        <note>catalytic</note>
    </ligand>
</feature>
<dbReference type="Pfam" id="PF23023">
    <property type="entry name" value="Anti-Pycsar_Apyc1"/>
    <property type="match status" value="1"/>
</dbReference>
<feature type="domain" description="Metallo-beta-lactamase" evidence="9">
    <location>
        <begin position="18"/>
        <end position="201"/>
    </location>
</feature>
<dbReference type="PANTHER" id="PTHR46018">
    <property type="entry name" value="ZINC PHOSPHODIESTERASE ELAC PROTEIN 1"/>
    <property type="match status" value="1"/>
</dbReference>
<feature type="binding site" evidence="8">
    <location>
        <position position="65"/>
    </location>
    <ligand>
        <name>Zn(2+)</name>
        <dbReference type="ChEBI" id="CHEBI:29105"/>
        <label>1</label>
        <note>catalytic</note>
    </ligand>
</feature>
<gene>
    <name evidence="8 10" type="primary">rnz</name>
    <name evidence="10" type="ORF">MUO14_01245</name>
</gene>
<evidence type="ECO:0000313" key="10">
    <source>
        <dbReference type="EMBL" id="UOQ93663.1"/>
    </source>
</evidence>
<feature type="binding site" evidence="8">
    <location>
        <position position="67"/>
    </location>
    <ligand>
        <name>Zn(2+)</name>
        <dbReference type="ChEBI" id="CHEBI:29105"/>
        <label>2</label>
        <note>catalytic</note>
    </ligand>
</feature>
<dbReference type="Gene3D" id="3.60.15.10">
    <property type="entry name" value="Ribonuclease Z/Hydroxyacylglutathione hydrolase-like"/>
    <property type="match status" value="1"/>
</dbReference>
<sequence length="308" mass="34729">MELFFLGTGSGVPSKERNVSSLVLRMLEERGTTWVFDCGEATQHQILNTTIRPRRIETIFITHLHGDHLYGLPGLLSSRSFQGGETPVTVYGPEGLKEYVDVSLKISGTRLRYPLHVEEITEGMLFEDEKFTVEAIKLKHGLESYGYIIKEKDKLGELLPDKLKELGVSPGPIYQQIKENETTTLADGRIVTRKDVLGPPKKGRKIAILGDTRYIPELIDYLHGVDILVHEATFASEEETMAYDYFHSTVKQAATLAKEAKVGELILNHLSSRYHGPAIKQLEQEAKAIFQNTMIASDFYQHKVERVD</sequence>
<keyword evidence="3 8" id="KW-0540">Nuclease</keyword>
<dbReference type="EC" id="3.1.26.11" evidence="8"/>
<name>A0ABY4H0H4_9BACI</name>
<keyword evidence="7 8" id="KW-0862">Zinc</keyword>
<evidence type="ECO:0000256" key="4">
    <source>
        <dbReference type="ARBA" id="ARBA00022723"/>
    </source>
</evidence>
<dbReference type="Pfam" id="PF12706">
    <property type="entry name" value="Lactamase_B_2"/>
    <property type="match status" value="1"/>
</dbReference>
<dbReference type="SMART" id="SM00849">
    <property type="entry name" value="Lactamase_B"/>
    <property type="match status" value="1"/>
</dbReference>
<dbReference type="NCBIfam" id="NF000801">
    <property type="entry name" value="PRK00055.1-3"/>
    <property type="match status" value="1"/>
</dbReference>
<feature type="binding site" evidence="8">
    <location>
        <position position="269"/>
    </location>
    <ligand>
        <name>Zn(2+)</name>
        <dbReference type="ChEBI" id="CHEBI:29105"/>
        <label>2</label>
        <note>catalytic</note>
    </ligand>
</feature>
<proteinExistence type="inferred from homology"/>
<comment type="catalytic activity">
    <reaction evidence="8">
        <text>Endonucleolytic cleavage of RNA, removing extra 3' nucleotides from tRNA precursor, generating 3' termini of tRNAs. A 3'-hydroxy group is left at the tRNA terminus and a 5'-phosphoryl group is left at the trailer molecule.</text>
        <dbReference type="EC" id="3.1.26.11"/>
    </reaction>
</comment>